<feature type="region of interest" description="Disordered" evidence="1">
    <location>
        <begin position="1"/>
        <end position="107"/>
    </location>
</feature>
<sequence>GRDYLQLDIQSPSDPFQQRRGVGSPSECKFTDRDRPLTKISCPRSPLDQLEDTGTEQLRHQQLEKVSPTSGGLPPSVHHPIPEKEVGPLRVLMVGHPDTRVGRESTL</sequence>
<evidence type="ECO:0000313" key="2">
    <source>
        <dbReference type="EMBL" id="KAJ3603171.1"/>
    </source>
</evidence>
<organism evidence="2 3">
    <name type="scientific">Muraenolepis orangiensis</name>
    <name type="common">Patagonian moray cod</name>
    <dbReference type="NCBI Taxonomy" id="630683"/>
    <lineage>
        <taxon>Eukaryota</taxon>
        <taxon>Metazoa</taxon>
        <taxon>Chordata</taxon>
        <taxon>Craniata</taxon>
        <taxon>Vertebrata</taxon>
        <taxon>Euteleostomi</taxon>
        <taxon>Actinopterygii</taxon>
        <taxon>Neopterygii</taxon>
        <taxon>Teleostei</taxon>
        <taxon>Neoteleostei</taxon>
        <taxon>Acanthomorphata</taxon>
        <taxon>Zeiogadaria</taxon>
        <taxon>Gadariae</taxon>
        <taxon>Gadiformes</taxon>
        <taxon>Muraenolepidoidei</taxon>
        <taxon>Muraenolepididae</taxon>
        <taxon>Muraenolepis</taxon>
    </lineage>
</organism>
<name>A0A9Q0EAF5_9TELE</name>
<feature type="non-terminal residue" evidence="2">
    <location>
        <position position="107"/>
    </location>
</feature>
<evidence type="ECO:0000313" key="3">
    <source>
        <dbReference type="Proteomes" id="UP001148018"/>
    </source>
</evidence>
<dbReference type="Proteomes" id="UP001148018">
    <property type="component" value="Unassembled WGS sequence"/>
</dbReference>
<feature type="non-terminal residue" evidence="2">
    <location>
        <position position="1"/>
    </location>
</feature>
<dbReference type="AlphaFoldDB" id="A0A9Q0EAF5"/>
<keyword evidence="3" id="KW-1185">Reference proteome</keyword>
<reference evidence="2" key="1">
    <citation type="submission" date="2022-07" db="EMBL/GenBank/DDBJ databases">
        <title>Chromosome-level genome of Muraenolepis orangiensis.</title>
        <authorList>
            <person name="Kim J."/>
        </authorList>
    </citation>
    <scope>NUCLEOTIDE SEQUENCE</scope>
    <source>
        <strain evidence="2">KU_S4_2022</strain>
        <tissue evidence="2">Muscle</tissue>
    </source>
</reference>
<comment type="caution">
    <text evidence="2">The sequence shown here is derived from an EMBL/GenBank/DDBJ whole genome shotgun (WGS) entry which is preliminary data.</text>
</comment>
<accession>A0A9Q0EAF5</accession>
<protein>
    <submittedName>
        <fullName evidence="2">Uncharacterized protein</fullName>
    </submittedName>
</protein>
<dbReference type="EMBL" id="JANIIK010000046">
    <property type="protein sequence ID" value="KAJ3603171.1"/>
    <property type="molecule type" value="Genomic_DNA"/>
</dbReference>
<gene>
    <name evidence="2" type="ORF">NHX12_030914</name>
</gene>
<proteinExistence type="predicted"/>
<evidence type="ECO:0000256" key="1">
    <source>
        <dbReference type="SAM" id="MobiDB-lite"/>
    </source>
</evidence>
<feature type="compositionally biased region" description="Basic and acidic residues" evidence="1">
    <location>
        <begin position="97"/>
        <end position="107"/>
    </location>
</feature>